<dbReference type="AlphaFoldDB" id="A0A4S2N842"/>
<evidence type="ECO:0000256" key="10">
    <source>
        <dbReference type="RuleBase" id="RU000488"/>
    </source>
</evidence>
<accession>A0A4S2N842</accession>
<sequence>MSTADILAAGAAAAFTVDLLIYPLDTLKTRWQSPSLEHRSIPRFKGLYQGVGSVVIATLPAAGAFFTVYETVRFHLPSHPLSNALASSIGELTSCAILTPAEVIKQRAQVIDSKTNRISPIPSSVRAFQNIKFYRHLWTGYTALAARNMPFTALQFMMFERLKKRWLPDKSAGVASTIGWAGLAAGLSGTVAAVVTTPVDVVKTRIMLRADERLRARDVVKDVLATEGFKGLFRGGTFRGAWTMVGSGLYLGVYEGAKLWLKERRKRKESQAETDGL</sequence>
<dbReference type="InterPro" id="IPR018108">
    <property type="entry name" value="MCP_transmembrane"/>
</dbReference>
<dbReference type="Gene3D" id="1.50.40.10">
    <property type="entry name" value="Mitochondrial carrier domain"/>
    <property type="match status" value="1"/>
</dbReference>
<evidence type="ECO:0000256" key="5">
    <source>
        <dbReference type="ARBA" id="ARBA00022737"/>
    </source>
</evidence>
<evidence type="ECO:0000256" key="2">
    <source>
        <dbReference type="ARBA" id="ARBA00006375"/>
    </source>
</evidence>
<feature type="repeat" description="Solcar" evidence="9">
    <location>
        <begin position="176"/>
        <end position="260"/>
    </location>
</feature>
<proteinExistence type="inferred from homology"/>
<dbReference type="PANTHER" id="PTHR45667">
    <property type="entry name" value="S-ADENOSYLMETHIONINE MITOCHONDRIAL CARRIER PROTEIN"/>
    <property type="match status" value="1"/>
</dbReference>
<keyword evidence="8 9" id="KW-0472">Membrane</keyword>
<keyword evidence="7 11" id="KW-1133">Transmembrane helix</keyword>
<evidence type="ECO:0000313" key="12">
    <source>
        <dbReference type="EMBL" id="TGZ85538.1"/>
    </source>
</evidence>
<evidence type="ECO:0000256" key="4">
    <source>
        <dbReference type="ARBA" id="ARBA00022692"/>
    </source>
</evidence>
<protein>
    <submittedName>
        <fullName evidence="12">Mitochondrial carrier</fullName>
    </submittedName>
</protein>
<keyword evidence="6" id="KW-0496">Mitochondrion</keyword>
<feature type="transmembrane region" description="Helical" evidence="11">
    <location>
        <begin position="46"/>
        <end position="69"/>
    </location>
</feature>
<dbReference type="GO" id="GO:0016020">
    <property type="term" value="C:membrane"/>
    <property type="evidence" value="ECO:0007669"/>
    <property type="project" value="UniProtKB-SubCell"/>
</dbReference>
<evidence type="ECO:0000256" key="8">
    <source>
        <dbReference type="ARBA" id="ARBA00023136"/>
    </source>
</evidence>
<evidence type="ECO:0000256" key="7">
    <source>
        <dbReference type="ARBA" id="ARBA00022989"/>
    </source>
</evidence>
<name>A0A4S2N842_9PEZI</name>
<dbReference type="OrthoDB" id="250329at2759"/>
<gene>
    <name evidence="12" type="ORF">EX30DRAFT_357293</name>
</gene>
<evidence type="ECO:0000256" key="3">
    <source>
        <dbReference type="ARBA" id="ARBA00022448"/>
    </source>
</evidence>
<dbReference type="InterPro" id="IPR023395">
    <property type="entry name" value="MCP_dom_sf"/>
</dbReference>
<dbReference type="PROSITE" id="PS50920">
    <property type="entry name" value="SOLCAR"/>
    <property type="match status" value="3"/>
</dbReference>
<dbReference type="InParanoid" id="A0A4S2N842"/>
<feature type="transmembrane region" description="Helical" evidence="11">
    <location>
        <begin position="6"/>
        <end position="25"/>
    </location>
</feature>
<dbReference type="EMBL" id="ML220112">
    <property type="protein sequence ID" value="TGZ85538.1"/>
    <property type="molecule type" value="Genomic_DNA"/>
</dbReference>
<keyword evidence="13" id="KW-1185">Reference proteome</keyword>
<keyword evidence="4 9" id="KW-0812">Transmembrane</keyword>
<feature type="repeat" description="Solcar" evidence="9">
    <location>
        <begin position="1"/>
        <end position="75"/>
    </location>
</feature>
<dbReference type="Proteomes" id="UP000298138">
    <property type="component" value="Unassembled WGS sequence"/>
</dbReference>
<keyword evidence="5" id="KW-0677">Repeat</keyword>
<evidence type="ECO:0000256" key="9">
    <source>
        <dbReference type="PROSITE-ProRule" id="PRU00282"/>
    </source>
</evidence>
<keyword evidence="6" id="KW-0999">Mitochondrion inner membrane</keyword>
<feature type="transmembrane region" description="Helical" evidence="11">
    <location>
        <begin position="138"/>
        <end position="159"/>
    </location>
</feature>
<keyword evidence="3 10" id="KW-0813">Transport</keyword>
<reference evidence="12 13" key="1">
    <citation type="submission" date="2019-04" db="EMBL/GenBank/DDBJ databases">
        <title>Comparative genomics and transcriptomics to analyze fruiting body development in filamentous ascomycetes.</title>
        <authorList>
            <consortium name="DOE Joint Genome Institute"/>
            <person name="Lutkenhaus R."/>
            <person name="Traeger S."/>
            <person name="Breuer J."/>
            <person name="Kuo A."/>
            <person name="Lipzen A."/>
            <person name="Pangilinan J."/>
            <person name="Dilworth D."/>
            <person name="Sandor L."/>
            <person name="Poggeler S."/>
            <person name="Barry K."/>
            <person name="Grigoriev I.V."/>
            <person name="Nowrousian M."/>
        </authorList>
    </citation>
    <scope>NUCLEOTIDE SEQUENCE [LARGE SCALE GENOMIC DNA]</scope>
    <source>
        <strain evidence="12 13">CBS 389.68</strain>
    </source>
</reference>
<feature type="transmembrane region" description="Helical" evidence="11">
    <location>
        <begin position="171"/>
        <end position="195"/>
    </location>
</feature>
<comment type="similarity">
    <text evidence="2 10">Belongs to the mitochondrial carrier (TC 2.A.29) family.</text>
</comment>
<evidence type="ECO:0000256" key="6">
    <source>
        <dbReference type="ARBA" id="ARBA00022792"/>
    </source>
</evidence>
<evidence type="ECO:0000313" key="13">
    <source>
        <dbReference type="Proteomes" id="UP000298138"/>
    </source>
</evidence>
<evidence type="ECO:0000256" key="11">
    <source>
        <dbReference type="SAM" id="Phobius"/>
    </source>
</evidence>
<dbReference type="SUPFAM" id="SSF103506">
    <property type="entry name" value="Mitochondrial carrier"/>
    <property type="match status" value="1"/>
</dbReference>
<dbReference type="Pfam" id="PF00153">
    <property type="entry name" value="Mito_carr"/>
    <property type="match status" value="3"/>
</dbReference>
<organism evidence="12 13">
    <name type="scientific">Ascodesmis nigricans</name>
    <dbReference type="NCBI Taxonomy" id="341454"/>
    <lineage>
        <taxon>Eukaryota</taxon>
        <taxon>Fungi</taxon>
        <taxon>Dikarya</taxon>
        <taxon>Ascomycota</taxon>
        <taxon>Pezizomycotina</taxon>
        <taxon>Pezizomycetes</taxon>
        <taxon>Pezizales</taxon>
        <taxon>Ascodesmidaceae</taxon>
        <taxon>Ascodesmis</taxon>
    </lineage>
</organism>
<comment type="subcellular location">
    <subcellularLocation>
        <location evidence="1">Membrane</location>
        <topology evidence="1">Multi-pass membrane protein</topology>
    </subcellularLocation>
</comment>
<feature type="repeat" description="Solcar" evidence="9">
    <location>
        <begin position="78"/>
        <end position="165"/>
    </location>
</feature>
<evidence type="ECO:0000256" key="1">
    <source>
        <dbReference type="ARBA" id="ARBA00004141"/>
    </source>
</evidence>